<sequence>MRPSTQYTNDDSARRYNSKSANKAPAGQALDGDEGTTFNYLSSIPTGHKTHSVSLVYLHNPVGQATDCHRRYGVYHLCRITN</sequence>
<dbReference type="RefSeq" id="WP_140946932.1">
    <property type="nucleotide sequence ID" value="NZ_CP041153.1"/>
</dbReference>
<proteinExistence type="predicted"/>
<keyword evidence="3" id="KW-1185">Reference proteome</keyword>
<evidence type="ECO:0000313" key="3">
    <source>
        <dbReference type="Proteomes" id="UP000318758"/>
    </source>
</evidence>
<evidence type="ECO:0000313" key="2">
    <source>
        <dbReference type="EMBL" id="QDF76299.1"/>
    </source>
</evidence>
<organism evidence="2 3">
    <name type="scientific">Shewanella marisflavi</name>
    <dbReference type="NCBI Taxonomy" id="260364"/>
    <lineage>
        <taxon>Bacteria</taxon>
        <taxon>Pseudomonadati</taxon>
        <taxon>Pseudomonadota</taxon>
        <taxon>Gammaproteobacteria</taxon>
        <taxon>Alteromonadales</taxon>
        <taxon>Shewanellaceae</taxon>
        <taxon>Shewanella</taxon>
    </lineage>
</organism>
<feature type="compositionally biased region" description="Polar residues" evidence="1">
    <location>
        <begin position="1"/>
        <end position="10"/>
    </location>
</feature>
<protein>
    <submittedName>
        <fullName evidence="2">Uncharacterized protein</fullName>
    </submittedName>
</protein>
<name>A0ABX5WUV9_9GAMM</name>
<dbReference type="Proteomes" id="UP000318758">
    <property type="component" value="Chromosome"/>
</dbReference>
<reference evidence="2 3" key="1">
    <citation type="submission" date="2019-06" db="EMBL/GenBank/DDBJ databases">
        <title>Complete genome of Shewanella marisflavi ECSMB14101, a mussel settlement-inducing bacterium isolated from East China Sea.</title>
        <authorList>
            <person name="Yang J."/>
            <person name="Liang X."/>
            <person name="Chang R."/>
            <person name="Peng L."/>
        </authorList>
    </citation>
    <scope>NUCLEOTIDE SEQUENCE [LARGE SCALE GENOMIC DNA]</scope>
    <source>
        <strain evidence="2 3">ECSMB14101</strain>
    </source>
</reference>
<evidence type="ECO:0000256" key="1">
    <source>
        <dbReference type="SAM" id="MobiDB-lite"/>
    </source>
</evidence>
<accession>A0ABX5WUV9</accession>
<feature type="region of interest" description="Disordered" evidence="1">
    <location>
        <begin position="1"/>
        <end position="32"/>
    </location>
</feature>
<gene>
    <name evidence="2" type="ORF">FGA12_14690</name>
</gene>
<dbReference type="EMBL" id="CP041153">
    <property type="protein sequence ID" value="QDF76299.1"/>
    <property type="molecule type" value="Genomic_DNA"/>
</dbReference>